<dbReference type="EMBL" id="JACBYV010000001">
    <property type="protein sequence ID" value="NYH75659.1"/>
    <property type="molecule type" value="Genomic_DNA"/>
</dbReference>
<protein>
    <submittedName>
        <fullName evidence="1">Uncharacterized protein</fullName>
    </submittedName>
</protein>
<evidence type="ECO:0000313" key="2">
    <source>
        <dbReference type="Proteomes" id="UP000578688"/>
    </source>
</evidence>
<reference evidence="1 2" key="1">
    <citation type="submission" date="2020-07" db="EMBL/GenBank/DDBJ databases">
        <title>Genomic analyses of the natural microbiome of Caenorhabditis elegans.</title>
        <authorList>
            <person name="Samuel B."/>
        </authorList>
    </citation>
    <scope>NUCLEOTIDE SEQUENCE [LARGE SCALE GENOMIC DNA]</scope>
    <source>
        <strain evidence="1 2">BIGb0408</strain>
    </source>
</reference>
<dbReference type="AlphaFoldDB" id="A0A7Y9XSX4"/>
<name>A0A7Y9XSX4_9GAMM</name>
<comment type="caution">
    <text evidence="1">The sequence shown here is derived from an EMBL/GenBank/DDBJ whole genome shotgun (WGS) entry which is preliminary data.</text>
</comment>
<evidence type="ECO:0000313" key="1">
    <source>
        <dbReference type="EMBL" id="NYH75659.1"/>
    </source>
</evidence>
<accession>A0A7Y9XSX4</accession>
<sequence>MSISLVQPSRMLDLISQLSCVMDFEEKLPSNVFINEDFHFAFFERPLLSFDDIFSAMVSGSILQFGSEVFVKFSGNDLVAGSCLSISGADVDGDSAYLSKKSEDFFGGKFSYPIILFNGGVDWVAVETAYEELGVIAIRSSAENGFFNDFIASNFISCDELKELANKKTADGITARAFASAYCM</sequence>
<dbReference type="Proteomes" id="UP000578688">
    <property type="component" value="Unassembled WGS sequence"/>
</dbReference>
<dbReference type="RefSeq" id="WP_179539501.1">
    <property type="nucleotide sequence ID" value="NZ_JACBYV010000001.1"/>
</dbReference>
<gene>
    <name evidence="1" type="ORF">FHR27_004269</name>
</gene>
<proteinExistence type="predicted"/>
<organism evidence="1 2">
    <name type="scientific">Phytopseudomonas flavescens</name>
    <dbReference type="NCBI Taxonomy" id="29435"/>
    <lineage>
        <taxon>Bacteria</taxon>
        <taxon>Pseudomonadati</taxon>
        <taxon>Pseudomonadota</taxon>
        <taxon>Gammaproteobacteria</taxon>
        <taxon>Pseudomonadales</taxon>
        <taxon>Pseudomonadaceae</taxon>
        <taxon>Phytopseudomonas</taxon>
    </lineage>
</organism>
<keyword evidence="2" id="KW-1185">Reference proteome</keyword>